<dbReference type="PRINTS" id="PR00385">
    <property type="entry name" value="P450"/>
</dbReference>
<evidence type="ECO:0000256" key="5">
    <source>
        <dbReference type="ARBA" id="ARBA00023004"/>
    </source>
</evidence>
<organism evidence="8 9">
    <name type="scientific">Neobacillus mesonae</name>
    <dbReference type="NCBI Taxonomy" id="1193713"/>
    <lineage>
        <taxon>Bacteria</taxon>
        <taxon>Bacillati</taxon>
        <taxon>Bacillota</taxon>
        <taxon>Bacilli</taxon>
        <taxon>Bacillales</taxon>
        <taxon>Bacillaceae</taxon>
        <taxon>Neobacillus</taxon>
    </lineage>
</organism>
<keyword evidence="2 7" id="KW-0349">Heme</keyword>
<dbReference type="PROSITE" id="PS00086">
    <property type="entry name" value="CYTOCHROME_P450"/>
    <property type="match status" value="1"/>
</dbReference>
<dbReference type="EMBL" id="CP022572">
    <property type="protein sequence ID" value="AZU62626.1"/>
    <property type="molecule type" value="Genomic_DNA"/>
</dbReference>
<dbReference type="PANTHER" id="PTHR46696:SF1">
    <property type="entry name" value="CYTOCHROME P450 YJIB-RELATED"/>
    <property type="match status" value="1"/>
</dbReference>
<gene>
    <name evidence="8" type="ORF">CHR53_15885</name>
</gene>
<dbReference type="GO" id="GO:0005506">
    <property type="term" value="F:iron ion binding"/>
    <property type="evidence" value="ECO:0007669"/>
    <property type="project" value="InterPro"/>
</dbReference>
<evidence type="ECO:0000313" key="8">
    <source>
        <dbReference type="EMBL" id="AZU62626.1"/>
    </source>
</evidence>
<dbReference type="FunFam" id="1.10.630.10:FF:000018">
    <property type="entry name" value="Cytochrome P450 monooxygenase"/>
    <property type="match status" value="1"/>
</dbReference>
<reference evidence="8 9" key="1">
    <citation type="submission" date="2017-07" db="EMBL/GenBank/DDBJ databases">
        <title>The complete genome sequence of Bacillus mesonae strain H20-5, an efficient strain improving plant abiotic stress resistance.</title>
        <authorList>
            <person name="Kim S.Y."/>
            <person name="Song H."/>
            <person name="Sang M.K."/>
            <person name="Weon H.-Y."/>
            <person name="Song J."/>
        </authorList>
    </citation>
    <scope>NUCLEOTIDE SEQUENCE [LARGE SCALE GENOMIC DNA]</scope>
    <source>
        <strain evidence="8 9">H20-5</strain>
    </source>
</reference>
<dbReference type="GO" id="GO:0004497">
    <property type="term" value="F:monooxygenase activity"/>
    <property type="evidence" value="ECO:0007669"/>
    <property type="project" value="UniProtKB-KW"/>
</dbReference>
<proteinExistence type="inferred from homology"/>
<protein>
    <submittedName>
        <fullName evidence="8">Cytochrome P450</fullName>
    </submittedName>
</protein>
<keyword evidence="6 7" id="KW-0503">Monooxygenase</keyword>
<evidence type="ECO:0000256" key="7">
    <source>
        <dbReference type="RuleBase" id="RU000461"/>
    </source>
</evidence>
<evidence type="ECO:0000313" key="9">
    <source>
        <dbReference type="Proteomes" id="UP000282892"/>
    </source>
</evidence>
<dbReference type="Gene3D" id="1.10.630.10">
    <property type="entry name" value="Cytochrome P450"/>
    <property type="match status" value="1"/>
</dbReference>
<evidence type="ECO:0000256" key="3">
    <source>
        <dbReference type="ARBA" id="ARBA00022723"/>
    </source>
</evidence>
<comment type="similarity">
    <text evidence="1 7">Belongs to the cytochrome P450 family.</text>
</comment>
<dbReference type="Pfam" id="PF00067">
    <property type="entry name" value="p450"/>
    <property type="match status" value="1"/>
</dbReference>
<dbReference type="STRING" id="1193713.GCA_001636315_05601"/>
<keyword evidence="4 7" id="KW-0560">Oxidoreductase</keyword>
<dbReference type="KEGG" id="nmk:CHR53_15885"/>
<evidence type="ECO:0000256" key="6">
    <source>
        <dbReference type="ARBA" id="ARBA00023033"/>
    </source>
</evidence>
<keyword evidence="9" id="KW-1185">Reference proteome</keyword>
<evidence type="ECO:0000256" key="4">
    <source>
        <dbReference type="ARBA" id="ARBA00023002"/>
    </source>
</evidence>
<evidence type="ECO:0000256" key="2">
    <source>
        <dbReference type="ARBA" id="ARBA00022617"/>
    </source>
</evidence>
<dbReference type="CDD" id="cd11032">
    <property type="entry name" value="P450_EryK-like"/>
    <property type="match status" value="1"/>
</dbReference>
<dbReference type="AlphaFoldDB" id="A0A3T0HZQ5"/>
<keyword evidence="5 7" id="KW-0408">Iron</keyword>
<dbReference type="PRINTS" id="PR00359">
    <property type="entry name" value="BP450"/>
</dbReference>
<dbReference type="GO" id="GO:0020037">
    <property type="term" value="F:heme binding"/>
    <property type="evidence" value="ECO:0007669"/>
    <property type="project" value="InterPro"/>
</dbReference>
<evidence type="ECO:0000256" key="1">
    <source>
        <dbReference type="ARBA" id="ARBA00010617"/>
    </source>
</evidence>
<dbReference type="PANTHER" id="PTHR46696">
    <property type="entry name" value="P450, PUTATIVE (EUROFUNG)-RELATED"/>
    <property type="match status" value="1"/>
</dbReference>
<dbReference type="InterPro" id="IPR036396">
    <property type="entry name" value="Cyt_P450_sf"/>
</dbReference>
<dbReference type="RefSeq" id="WP_127487409.1">
    <property type="nucleotide sequence ID" value="NZ_CP022572.1"/>
</dbReference>
<dbReference type="InterPro" id="IPR001128">
    <property type="entry name" value="Cyt_P450"/>
</dbReference>
<sequence>MSTELILLQDITKFTSRSEEFFPLEWYKKMLENPVFYHEETETWNVFRYQDVKDVLSNHDVFSSVNARTSIAVGANNTEGQMPDKINLIFADPPLHRKRRSLLSAAFTPRSLKSWEPRIQQIAEQLIDDIEPGNTIDIVEALTGPLPGMVMADLIGVPSKDVMMYKQWVDILFQPIVKERQEELDRKKQQAALEYYQYLYPLVVEKRANPSDDIISDLLKAEIDGERFTDDEIVRTTMLLLGAGVETTGHMLSGMFYSLLYDDQSLYGTLRNDLELVPKTVEEMLRYRFHNSKRERTVKQDTNLLGVEMKKGDVVIAWMSAANFDGSMFENPFELNIHRENNKKHLTFGNGPHFCLGAPLARLELNIVLTAFLQKITRIEPVEGFDLESNLTDAAVGQTLVHLPVKIYK</sequence>
<name>A0A3T0HZQ5_9BACI</name>
<dbReference type="InterPro" id="IPR017972">
    <property type="entry name" value="Cyt_P450_CS"/>
</dbReference>
<dbReference type="SUPFAM" id="SSF48264">
    <property type="entry name" value="Cytochrome P450"/>
    <property type="match status" value="1"/>
</dbReference>
<dbReference type="OrthoDB" id="9801155at2"/>
<dbReference type="Proteomes" id="UP000282892">
    <property type="component" value="Chromosome"/>
</dbReference>
<keyword evidence="3 7" id="KW-0479">Metal-binding</keyword>
<dbReference type="GO" id="GO:0016705">
    <property type="term" value="F:oxidoreductase activity, acting on paired donors, with incorporation or reduction of molecular oxygen"/>
    <property type="evidence" value="ECO:0007669"/>
    <property type="project" value="InterPro"/>
</dbReference>
<dbReference type="InterPro" id="IPR002397">
    <property type="entry name" value="Cyt_P450_B"/>
</dbReference>
<accession>A0A3T0HZQ5</accession>